<dbReference type="EMBL" id="CP063078">
    <property type="protein sequence ID" value="QOQ87447.1"/>
    <property type="molecule type" value="Genomic_DNA"/>
</dbReference>
<name>A0A7M1LFU1_9BACT</name>
<dbReference type="RefSeq" id="WP_025803010.1">
    <property type="nucleotide sequence ID" value="NZ_CP053842.1"/>
</dbReference>
<dbReference type="OrthoDB" id="5373157at2"/>
<evidence type="ECO:0000313" key="2">
    <source>
        <dbReference type="Proteomes" id="UP000594749"/>
    </source>
</evidence>
<evidence type="ECO:0008006" key="3">
    <source>
        <dbReference type="Google" id="ProtNLM"/>
    </source>
</evidence>
<keyword evidence="2" id="KW-1185">Reference proteome</keyword>
<dbReference type="Proteomes" id="UP000594749">
    <property type="component" value="Chromosome"/>
</dbReference>
<accession>A0A7M1LFU1</accession>
<protein>
    <recommendedName>
        <fullName evidence="3">DUF721 domain-containing protein</fullName>
    </recommendedName>
</protein>
<organism evidence="1 2">
    <name type="scientific">Campylobacter corcagiensis</name>
    <dbReference type="NCBI Taxonomy" id="1448857"/>
    <lineage>
        <taxon>Bacteria</taxon>
        <taxon>Pseudomonadati</taxon>
        <taxon>Campylobacterota</taxon>
        <taxon>Epsilonproteobacteria</taxon>
        <taxon>Campylobacterales</taxon>
        <taxon>Campylobacteraceae</taxon>
        <taxon>Campylobacter</taxon>
    </lineage>
</organism>
<dbReference type="AlphaFoldDB" id="A0A7M1LFU1"/>
<reference evidence="1 2" key="1">
    <citation type="submission" date="2020-10" db="EMBL/GenBank/DDBJ databases">
        <title>Campylobacter and Helicobacter PacBio genomes.</title>
        <authorList>
            <person name="Lane C."/>
        </authorList>
    </citation>
    <scope>NUCLEOTIDE SEQUENCE [LARGE SCALE GENOMIC DNA]</scope>
    <source>
        <strain evidence="1 2">2016D-0077</strain>
    </source>
</reference>
<evidence type="ECO:0000313" key="1">
    <source>
        <dbReference type="EMBL" id="QOQ87447.1"/>
    </source>
</evidence>
<sequence length="152" mass="17927">MKSTKDIIREIHNLPLYCQNADLQDLLGLFSPTHKQVIAFIYKKDNLLMIACKHPLGLLELKKDSNIKIIKELLKTFVKFRPNSNLSEISDIKFFVATEYMKKKEKFKQRVKLSLQIQPYIEKSDGKFQNNIKNEENSKLFEEIRELIIARK</sequence>
<proteinExistence type="predicted"/>
<gene>
    <name evidence="1" type="ORF">IMC76_01100</name>
</gene>